<dbReference type="AlphaFoldDB" id="A0A5J6MS39"/>
<gene>
    <name evidence="4" type="ORF">FRZ61_03490</name>
</gene>
<dbReference type="InterPro" id="IPR049712">
    <property type="entry name" value="Poly_export"/>
</dbReference>
<dbReference type="Gene3D" id="3.30.1950.10">
    <property type="entry name" value="wza like domain"/>
    <property type="match status" value="1"/>
</dbReference>
<dbReference type="Pfam" id="PF02563">
    <property type="entry name" value="Poly_export"/>
    <property type="match status" value="1"/>
</dbReference>
<organism evidence="4 5">
    <name type="scientific">Hypericibacter adhaerens</name>
    <dbReference type="NCBI Taxonomy" id="2602016"/>
    <lineage>
        <taxon>Bacteria</taxon>
        <taxon>Pseudomonadati</taxon>
        <taxon>Pseudomonadota</taxon>
        <taxon>Alphaproteobacteria</taxon>
        <taxon>Rhodospirillales</taxon>
        <taxon>Dongiaceae</taxon>
        <taxon>Hypericibacter</taxon>
    </lineage>
</organism>
<name>A0A5J6MS39_9PROT</name>
<keyword evidence="1" id="KW-0732">Signal</keyword>
<dbReference type="Pfam" id="PF10531">
    <property type="entry name" value="SLBB"/>
    <property type="match status" value="1"/>
</dbReference>
<dbReference type="Gene3D" id="3.10.560.10">
    <property type="entry name" value="Outer membrane lipoprotein wza domain like"/>
    <property type="match status" value="1"/>
</dbReference>
<reference evidence="4 5" key="1">
    <citation type="submission" date="2019-08" db="EMBL/GenBank/DDBJ databases">
        <title>Hyperibacter terrae gen. nov., sp. nov. and Hyperibacter viscosus sp. nov., two new members in the family Rhodospirillaceae isolated from the rhizosphere of Hypericum perforatum.</title>
        <authorList>
            <person name="Noviana Z."/>
        </authorList>
    </citation>
    <scope>NUCLEOTIDE SEQUENCE [LARGE SCALE GENOMIC DNA]</scope>
    <source>
        <strain evidence="4 5">R5959</strain>
    </source>
</reference>
<evidence type="ECO:0000259" key="2">
    <source>
        <dbReference type="Pfam" id="PF02563"/>
    </source>
</evidence>
<dbReference type="OrthoDB" id="197007at2"/>
<evidence type="ECO:0000259" key="3">
    <source>
        <dbReference type="Pfam" id="PF10531"/>
    </source>
</evidence>
<dbReference type="PANTHER" id="PTHR33619:SF3">
    <property type="entry name" value="POLYSACCHARIDE EXPORT PROTEIN GFCE-RELATED"/>
    <property type="match status" value="1"/>
</dbReference>
<dbReference type="PANTHER" id="PTHR33619">
    <property type="entry name" value="POLYSACCHARIDE EXPORT PROTEIN GFCE-RELATED"/>
    <property type="match status" value="1"/>
</dbReference>
<evidence type="ECO:0000256" key="1">
    <source>
        <dbReference type="ARBA" id="ARBA00022729"/>
    </source>
</evidence>
<keyword evidence="5" id="KW-1185">Reference proteome</keyword>
<dbReference type="InterPro" id="IPR019554">
    <property type="entry name" value="Soluble_ligand-bd"/>
</dbReference>
<dbReference type="EMBL" id="CP042582">
    <property type="protein sequence ID" value="QEX20432.1"/>
    <property type="molecule type" value="Genomic_DNA"/>
</dbReference>
<dbReference type="KEGG" id="hadh:FRZ61_03490"/>
<feature type="domain" description="Polysaccharide export protein N-terminal" evidence="2">
    <location>
        <begin position="38"/>
        <end position="114"/>
    </location>
</feature>
<evidence type="ECO:0000313" key="5">
    <source>
        <dbReference type="Proteomes" id="UP000325797"/>
    </source>
</evidence>
<dbReference type="Proteomes" id="UP000325797">
    <property type="component" value="Chromosome"/>
</dbReference>
<accession>A0A5J6MS39</accession>
<dbReference type="InterPro" id="IPR003715">
    <property type="entry name" value="Poly_export_N"/>
</dbReference>
<sequence>MSLAATVGRSHVLRRFHIGLQGLVVFGLVMMLSGHLQAASEQYKLGPGDKVRVTVFGDDQLSGEFQVDATGAIAMPLIGDVDAHGRTTNELAAAIAEKLSKDYLKNPKISVEVTDYRPFYILGEVKNPGSYPYVNGMRVMNAVALAGGFTYRAREGRMKINRDVDGQLEELEADQSTVVQPGDVIEVPERFF</sequence>
<dbReference type="GO" id="GO:0015159">
    <property type="term" value="F:polysaccharide transmembrane transporter activity"/>
    <property type="evidence" value="ECO:0007669"/>
    <property type="project" value="InterPro"/>
</dbReference>
<feature type="domain" description="Soluble ligand binding" evidence="3">
    <location>
        <begin position="119"/>
        <end position="163"/>
    </location>
</feature>
<proteinExistence type="predicted"/>
<evidence type="ECO:0000313" key="4">
    <source>
        <dbReference type="EMBL" id="QEX20432.1"/>
    </source>
</evidence>
<protein>
    <submittedName>
        <fullName evidence="4">Polysaccharide export protein</fullName>
    </submittedName>
</protein>